<dbReference type="RefSeq" id="WP_052388349.1">
    <property type="nucleotide sequence ID" value="NZ_CP073767.1"/>
</dbReference>
<name>A0A9Q9ME82_9ACTN</name>
<keyword evidence="10" id="KW-1185">Reference proteome</keyword>
<keyword evidence="7" id="KW-0812">Transmembrane</keyword>
<evidence type="ECO:0000313" key="9">
    <source>
        <dbReference type="EMBL" id="UWZ51115.1"/>
    </source>
</evidence>
<feature type="domain" description="Peptidase M48" evidence="8">
    <location>
        <begin position="115"/>
        <end position="190"/>
    </location>
</feature>
<keyword evidence="3 6" id="KW-0378">Hydrolase</keyword>
<dbReference type="OrthoDB" id="9785340at2"/>
<dbReference type="GO" id="GO:0046872">
    <property type="term" value="F:metal ion binding"/>
    <property type="evidence" value="ECO:0007669"/>
    <property type="project" value="UniProtKB-KW"/>
</dbReference>
<evidence type="ECO:0000256" key="2">
    <source>
        <dbReference type="ARBA" id="ARBA00022723"/>
    </source>
</evidence>
<protein>
    <submittedName>
        <fullName evidence="9">M56 family metallopeptidase</fullName>
    </submittedName>
</protein>
<dbReference type="EMBL" id="CP073767">
    <property type="protein sequence ID" value="UWZ51115.1"/>
    <property type="molecule type" value="Genomic_DNA"/>
</dbReference>
<dbReference type="Pfam" id="PF01435">
    <property type="entry name" value="Peptidase_M48"/>
    <property type="match status" value="1"/>
</dbReference>
<dbReference type="CDD" id="cd07326">
    <property type="entry name" value="M56_BlaR1_MecR1_like"/>
    <property type="match status" value="1"/>
</dbReference>
<organism evidence="9 10">
    <name type="scientific">Dactylosporangium aurantiacum</name>
    <dbReference type="NCBI Taxonomy" id="35754"/>
    <lineage>
        <taxon>Bacteria</taxon>
        <taxon>Bacillati</taxon>
        <taxon>Actinomycetota</taxon>
        <taxon>Actinomycetes</taxon>
        <taxon>Micromonosporales</taxon>
        <taxon>Micromonosporaceae</taxon>
        <taxon>Dactylosporangium</taxon>
    </lineage>
</organism>
<dbReference type="KEGG" id="daur:Daura_30645"/>
<dbReference type="PANTHER" id="PTHR34978">
    <property type="entry name" value="POSSIBLE SENSOR-TRANSDUCER PROTEIN BLAR"/>
    <property type="match status" value="1"/>
</dbReference>
<keyword evidence="1 6" id="KW-0645">Protease</keyword>
<dbReference type="GO" id="GO:0006508">
    <property type="term" value="P:proteolysis"/>
    <property type="evidence" value="ECO:0007669"/>
    <property type="project" value="UniProtKB-KW"/>
</dbReference>
<dbReference type="GO" id="GO:0004222">
    <property type="term" value="F:metalloendopeptidase activity"/>
    <property type="evidence" value="ECO:0007669"/>
    <property type="project" value="InterPro"/>
</dbReference>
<keyword evidence="7" id="KW-1133">Transmembrane helix</keyword>
<keyword evidence="7" id="KW-0472">Membrane</keyword>
<gene>
    <name evidence="9" type="ORF">Daura_30645</name>
</gene>
<feature type="transmembrane region" description="Helical" evidence="7">
    <location>
        <begin position="88"/>
        <end position="113"/>
    </location>
</feature>
<evidence type="ECO:0000256" key="5">
    <source>
        <dbReference type="ARBA" id="ARBA00023049"/>
    </source>
</evidence>
<accession>A0A9Q9ME82</accession>
<keyword evidence="2" id="KW-0479">Metal-binding</keyword>
<comment type="cofactor">
    <cofactor evidence="6">
        <name>Zn(2+)</name>
        <dbReference type="ChEBI" id="CHEBI:29105"/>
    </cofactor>
    <text evidence="6">Binds 1 zinc ion per subunit.</text>
</comment>
<comment type="similarity">
    <text evidence="6">Belongs to the peptidase M48 family.</text>
</comment>
<keyword evidence="5 6" id="KW-0482">Metalloprotease</keyword>
<dbReference type="AlphaFoldDB" id="A0A9Q9ME82"/>
<keyword evidence="4 6" id="KW-0862">Zinc</keyword>
<dbReference type="Gene3D" id="3.30.2010.10">
    <property type="entry name" value="Metalloproteases ('zincins'), catalytic domain"/>
    <property type="match status" value="1"/>
</dbReference>
<dbReference type="InterPro" id="IPR052173">
    <property type="entry name" value="Beta-lactam_resp_regulator"/>
</dbReference>
<evidence type="ECO:0000256" key="7">
    <source>
        <dbReference type="SAM" id="Phobius"/>
    </source>
</evidence>
<evidence type="ECO:0000256" key="4">
    <source>
        <dbReference type="ARBA" id="ARBA00022833"/>
    </source>
</evidence>
<reference evidence="9" key="1">
    <citation type="submission" date="2021-04" db="EMBL/GenBank/DDBJ databases">
        <title>Dactylosporangium aurantiacum NRRL B-8018 full assembly.</title>
        <authorList>
            <person name="Hartkoorn R.C."/>
            <person name="Beaudoing E."/>
            <person name="Hot D."/>
        </authorList>
    </citation>
    <scope>NUCLEOTIDE SEQUENCE</scope>
    <source>
        <strain evidence="9">NRRL B-8018</strain>
    </source>
</reference>
<evidence type="ECO:0000256" key="3">
    <source>
        <dbReference type="ARBA" id="ARBA00022801"/>
    </source>
</evidence>
<proteinExistence type="inferred from homology"/>
<evidence type="ECO:0000313" key="10">
    <source>
        <dbReference type="Proteomes" id="UP001058003"/>
    </source>
</evidence>
<evidence type="ECO:0000259" key="8">
    <source>
        <dbReference type="Pfam" id="PF01435"/>
    </source>
</evidence>
<evidence type="ECO:0000256" key="1">
    <source>
        <dbReference type="ARBA" id="ARBA00022670"/>
    </source>
</evidence>
<dbReference type="InterPro" id="IPR001915">
    <property type="entry name" value="Peptidase_M48"/>
</dbReference>
<feature type="transmembrane region" description="Helical" evidence="7">
    <location>
        <begin position="34"/>
        <end position="54"/>
    </location>
</feature>
<evidence type="ECO:0000256" key="6">
    <source>
        <dbReference type="RuleBase" id="RU003983"/>
    </source>
</evidence>
<dbReference type="Proteomes" id="UP001058003">
    <property type="component" value="Chromosome"/>
</dbReference>
<dbReference type="PANTHER" id="PTHR34978:SF3">
    <property type="entry name" value="SLR0241 PROTEIN"/>
    <property type="match status" value="1"/>
</dbReference>
<sequence>MSAVLLGAFTAALALVAAPRLARARWVLRSPAVAIFAWQMTCAAALVSVGLIGVTTTTHWDSAQSLMCRAWQLCLDAVQGAHGRRTQAAAVLGASLIAGVAIRLTIGACRLAVAERRRRRSVLAMLRLAGSRVPALDATVVPAEHPAAFLVPGGRTDVVVTSAAVRRLTPDELRAVMAHERAHATGRHYWLLRTVRLLHIAFPWIPMFSTALHQVHRLVELRADEIAVRSSGPLALARALVTMAEAGARPAGTDPGLLAMDGGDTAERLERLLQPPAPLSRAGVRLATVAAALLPLTPVAMTVASRYAGIS</sequence>